<proteinExistence type="predicted"/>
<dbReference type="AlphaFoldDB" id="A0AA38YLT6"/>
<comment type="caution">
    <text evidence="2">The sequence shown here is derived from an EMBL/GenBank/DDBJ whole genome shotgun (WGS) entry which is preliminary data.</text>
</comment>
<feature type="region of interest" description="Disordered" evidence="1">
    <location>
        <begin position="68"/>
        <end position="118"/>
    </location>
</feature>
<accession>A0AA38YLT6</accession>
<name>A0AA38YLT6_VITRO</name>
<reference evidence="2 3" key="1">
    <citation type="journal article" date="2023" name="BMC Biotechnol.">
        <title>Vitis rotundifolia cv Carlos genome sequencing.</title>
        <authorList>
            <person name="Huff M."/>
            <person name="Hulse-Kemp A."/>
            <person name="Scheffler B."/>
            <person name="Youngblood R."/>
            <person name="Simpson S."/>
            <person name="Babiker E."/>
            <person name="Staton M."/>
        </authorList>
    </citation>
    <scope>NUCLEOTIDE SEQUENCE [LARGE SCALE GENOMIC DNA]</scope>
    <source>
        <tissue evidence="2">Leaf</tissue>
    </source>
</reference>
<organism evidence="2 3">
    <name type="scientific">Vitis rotundifolia</name>
    <name type="common">Muscadine grape</name>
    <dbReference type="NCBI Taxonomy" id="103349"/>
    <lineage>
        <taxon>Eukaryota</taxon>
        <taxon>Viridiplantae</taxon>
        <taxon>Streptophyta</taxon>
        <taxon>Embryophyta</taxon>
        <taxon>Tracheophyta</taxon>
        <taxon>Spermatophyta</taxon>
        <taxon>Magnoliopsida</taxon>
        <taxon>eudicotyledons</taxon>
        <taxon>Gunneridae</taxon>
        <taxon>Pentapetalae</taxon>
        <taxon>rosids</taxon>
        <taxon>Vitales</taxon>
        <taxon>Vitaceae</taxon>
        <taxon>Viteae</taxon>
        <taxon>Vitis</taxon>
    </lineage>
</organism>
<dbReference type="EMBL" id="JARBHA010000019">
    <property type="protein sequence ID" value="KAJ9672826.1"/>
    <property type="molecule type" value="Genomic_DNA"/>
</dbReference>
<evidence type="ECO:0000256" key="1">
    <source>
        <dbReference type="SAM" id="MobiDB-lite"/>
    </source>
</evidence>
<sequence>MSSIEGIFSSNLGVVVTTIAKENSMGIGARASSGQAFLEGVGLTTMDSDGHLRCLSRYLTLKFEAISSSSSSSSQIMGGTTRSTSVLGSLLEVEEDEDDEDDETDKKDGDAGGRVLAL</sequence>
<evidence type="ECO:0000313" key="3">
    <source>
        <dbReference type="Proteomes" id="UP001168098"/>
    </source>
</evidence>
<protein>
    <submittedName>
        <fullName evidence="2">Uncharacterized protein</fullName>
    </submittedName>
</protein>
<evidence type="ECO:0000313" key="2">
    <source>
        <dbReference type="EMBL" id="KAJ9672826.1"/>
    </source>
</evidence>
<keyword evidence="3" id="KW-1185">Reference proteome</keyword>
<dbReference type="Proteomes" id="UP001168098">
    <property type="component" value="Unassembled WGS sequence"/>
</dbReference>
<feature type="compositionally biased region" description="Acidic residues" evidence="1">
    <location>
        <begin position="92"/>
        <end position="103"/>
    </location>
</feature>
<gene>
    <name evidence="2" type="ORF">PVL29_026174</name>
</gene>